<sequence length="98" mass="11001">MNSKMFLQLLFALGFVGSSFACRCLPKTQDERFCEGNFAAIIYVEGRDVVGLERVYNIDIIAILRGNMQQADERHLKGATHSCGVTFEVNKYYVISGN</sequence>
<proteinExistence type="predicted"/>
<dbReference type="InterPro" id="IPR001134">
    <property type="entry name" value="Netrin_domain"/>
</dbReference>
<name>A0A9D4N953_DREPO</name>
<dbReference type="InterPro" id="IPR008993">
    <property type="entry name" value="TIMP-like_OB-fold"/>
</dbReference>
<organism evidence="4 5">
    <name type="scientific">Dreissena polymorpha</name>
    <name type="common">Zebra mussel</name>
    <name type="synonym">Mytilus polymorpha</name>
    <dbReference type="NCBI Taxonomy" id="45954"/>
    <lineage>
        <taxon>Eukaryota</taxon>
        <taxon>Metazoa</taxon>
        <taxon>Spiralia</taxon>
        <taxon>Lophotrochozoa</taxon>
        <taxon>Mollusca</taxon>
        <taxon>Bivalvia</taxon>
        <taxon>Autobranchia</taxon>
        <taxon>Heteroconchia</taxon>
        <taxon>Euheterodonta</taxon>
        <taxon>Imparidentia</taxon>
        <taxon>Neoheterodontei</taxon>
        <taxon>Myida</taxon>
        <taxon>Dreissenoidea</taxon>
        <taxon>Dreissenidae</taxon>
        <taxon>Dreissena</taxon>
    </lineage>
</organism>
<accession>A0A9D4N953</accession>
<evidence type="ECO:0000313" key="5">
    <source>
        <dbReference type="Proteomes" id="UP000828390"/>
    </source>
</evidence>
<feature type="chain" id="PRO_5038876890" description="NTR domain-containing protein" evidence="2">
    <location>
        <begin position="22"/>
        <end position="98"/>
    </location>
</feature>
<protein>
    <recommendedName>
        <fullName evidence="3">NTR domain-containing protein</fullName>
    </recommendedName>
</protein>
<reference evidence="4" key="2">
    <citation type="submission" date="2020-11" db="EMBL/GenBank/DDBJ databases">
        <authorList>
            <person name="McCartney M.A."/>
            <person name="Auch B."/>
            <person name="Kono T."/>
            <person name="Mallez S."/>
            <person name="Becker A."/>
            <person name="Gohl D.M."/>
            <person name="Silverstein K.A.T."/>
            <person name="Koren S."/>
            <person name="Bechman K.B."/>
            <person name="Herman A."/>
            <person name="Abrahante J.E."/>
            <person name="Garbe J."/>
        </authorList>
    </citation>
    <scope>NUCLEOTIDE SEQUENCE</scope>
    <source>
        <strain evidence="4">Duluth1</strain>
        <tissue evidence="4">Whole animal</tissue>
    </source>
</reference>
<dbReference type="PROSITE" id="PS51257">
    <property type="entry name" value="PROKAR_LIPOPROTEIN"/>
    <property type="match status" value="1"/>
</dbReference>
<dbReference type="EMBL" id="JAIWYP010000001">
    <property type="protein sequence ID" value="KAH3890228.1"/>
    <property type="molecule type" value="Genomic_DNA"/>
</dbReference>
<keyword evidence="5" id="KW-1185">Reference proteome</keyword>
<dbReference type="Proteomes" id="UP000828390">
    <property type="component" value="Unassembled WGS sequence"/>
</dbReference>
<evidence type="ECO:0000256" key="1">
    <source>
        <dbReference type="ARBA" id="ARBA00023157"/>
    </source>
</evidence>
<evidence type="ECO:0000259" key="3">
    <source>
        <dbReference type="PROSITE" id="PS50189"/>
    </source>
</evidence>
<feature type="signal peptide" evidence="2">
    <location>
        <begin position="1"/>
        <end position="21"/>
    </location>
</feature>
<gene>
    <name evidence="4" type="ORF">DPMN_014301</name>
</gene>
<dbReference type="AlphaFoldDB" id="A0A9D4N953"/>
<evidence type="ECO:0000256" key="2">
    <source>
        <dbReference type="SAM" id="SignalP"/>
    </source>
</evidence>
<dbReference type="SUPFAM" id="SSF50242">
    <property type="entry name" value="TIMP-like"/>
    <property type="match status" value="1"/>
</dbReference>
<feature type="domain" description="NTR" evidence="3">
    <location>
        <begin position="22"/>
        <end position="98"/>
    </location>
</feature>
<comment type="caution">
    <text evidence="4">The sequence shown here is derived from an EMBL/GenBank/DDBJ whole genome shotgun (WGS) entry which is preliminary data.</text>
</comment>
<dbReference type="PROSITE" id="PS50189">
    <property type="entry name" value="NTR"/>
    <property type="match status" value="1"/>
</dbReference>
<dbReference type="Gene3D" id="2.40.50.120">
    <property type="match status" value="1"/>
</dbReference>
<keyword evidence="2" id="KW-0732">Signal</keyword>
<reference evidence="4" key="1">
    <citation type="journal article" date="2019" name="bioRxiv">
        <title>The Genome of the Zebra Mussel, Dreissena polymorpha: A Resource for Invasive Species Research.</title>
        <authorList>
            <person name="McCartney M.A."/>
            <person name="Auch B."/>
            <person name="Kono T."/>
            <person name="Mallez S."/>
            <person name="Zhang Y."/>
            <person name="Obille A."/>
            <person name="Becker A."/>
            <person name="Abrahante J.E."/>
            <person name="Garbe J."/>
            <person name="Badalamenti J.P."/>
            <person name="Herman A."/>
            <person name="Mangelson H."/>
            <person name="Liachko I."/>
            <person name="Sullivan S."/>
            <person name="Sone E.D."/>
            <person name="Koren S."/>
            <person name="Silverstein K.A.T."/>
            <person name="Beckman K.B."/>
            <person name="Gohl D.M."/>
        </authorList>
    </citation>
    <scope>NUCLEOTIDE SEQUENCE</scope>
    <source>
        <strain evidence="4">Duluth1</strain>
        <tissue evidence="4">Whole animal</tissue>
    </source>
</reference>
<keyword evidence="1" id="KW-1015">Disulfide bond</keyword>
<evidence type="ECO:0000313" key="4">
    <source>
        <dbReference type="EMBL" id="KAH3890228.1"/>
    </source>
</evidence>